<keyword evidence="9" id="KW-1185">Reference proteome</keyword>
<gene>
    <name evidence="8" type="ORF">ACHHYP_15006</name>
</gene>
<proteinExistence type="inferred from homology"/>
<evidence type="ECO:0000256" key="6">
    <source>
        <dbReference type="SAM" id="MobiDB-lite"/>
    </source>
</evidence>
<dbReference type="Pfam" id="PF04719">
    <property type="entry name" value="TAFII28"/>
    <property type="match status" value="1"/>
</dbReference>
<dbReference type="GO" id="GO:0046982">
    <property type="term" value="F:protein heterodimerization activity"/>
    <property type="evidence" value="ECO:0007669"/>
    <property type="project" value="InterPro"/>
</dbReference>
<reference evidence="8 9" key="1">
    <citation type="journal article" date="2014" name="Genome Biol. Evol.">
        <title>The secreted proteins of Achlya hypogyna and Thraustotheca clavata identify the ancestral oomycete secretome and reveal gene acquisitions by horizontal gene transfer.</title>
        <authorList>
            <person name="Misner I."/>
            <person name="Blouin N."/>
            <person name="Leonard G."/>
            <person name="Richards T.A."/>
            <person name="Lane C.E."/>
        </authorList>
    </citation>
    <scope>NUCLEOTIDE SEQUENCE [LARGE SCALE GENOMIC DNA]</scope>
    <source>
        <strain evidence="8 9">ATCC 48635</strain>
    </source>
</reference>
<dbReference type="PANTHER" id="PTHR13218">
    <property type="entry name" value="TRANSCRIPTION INITIATION FACTOR TFIID SUBUNIT 11-RELATED"/>
    <property type="match status" value="1"/>
</dbReference>
<evidence type="ECO:0000256" key="1">
    <source>
        <dbReference type="ARBA" id="ARBA00004123"/>
    </source>
</evidence>
<name>A0A1V9YBV4_ACHHY</name>
<evidence type="ECO:0000256" key="5">
    <source>
        <dbReference type="ARBA" id="ARBA00023242"/>
    </source>
</evidence>
<feature type="compositionally biased region" description="Acidic residues" evidence="6">
    <location>
        <begin position="63"/>
        <end position="88"/>
    </location>
</feature>
<comment type="subcellular location">
    <subcellularLocation>
        <location evidence="1">Nucleus</location>
    </subcellularLocation>
</comment>
<dbReference type="InterPro" id="IPR045127">
    <property type="entry name" value="TAF11-like"/>
</dbReference>
<evidence type="ECO:0000259" key="7">
    <source>
        <dbReference type="Pfam" id="PF04719"/>
    </source>
</evidence>
<keyword evidence="5" id="KW-0539">Nucleus</keyword>
<dbReference type="OrthoDB" id="28335at2759"/>
<keyword evidence="3" id="KW-0805">Transcription regulation</keyword>
<feature type="region of interest" description="Disordered" evidence="6">
    <location>
        <begin position="1"/>
        <end position="88"/>
    </location>
</feature>
<dbReference type="GO" id="GO:0016251">
    <property type="term" value="F:RNA polymerase II general transcription initiation factor activity"/>
    <property type="evidence" value="ECO:0007669"/>
    <property type="project" value="TreeGrafter"/>
</dbReference>
<sequence>MEMDDIDDLLRDDDEEEEEEDAKSAVETGEEDNGDAKSNDNSDDDGGADTAEETETLDAGAETAEDENEDTAEEDGGNEEEDEDMGDEETGPMAMLRFIQAMPEADVRRHEQFRRSHFDKNVIKRCMTQVIEEASVGERRVPPVHNAMSIVMSGLTKMFVGELIAEARKIMAHAGDEGPIRPHHLREAHRKYYKRHPLVRGRNRRRLFK</sequence>
<feature type="domain" description="TAFII28-like protein" evidence="7">
    <location>
        <begin position="99"/>
        <end position="191"/>
    </location>
</feature>
<dbReference type="PANTHER" id="PTHR13218:SF8">
    <property type="entry name" value="TRANSCRIPTION INITIATION FACTOR TFIID SUBUNIT 11"/>
    <property type="match status" value="1"/>
</dbReference>
<evidence type="ECO:0000313" key="9">
    <source>
        <dbReference type="Proteomes" id="UP000243579"/>
    </source>
</evidence>
<dbReference type="STRING" id="1202772.A0A1V9YBV4"/>
<evidence type="ECO:0000256" key="2">
    <source>
        <dbReference type="ARBA" id="ARBA00009788"/>
    </source>
</evidence>
<dbReference type="EMBL" id="JNBR01002295">
    <property type="protein sequence ID" value="OQR83177.1"/>
    <property type="molecule type" value="Genomic_DNA"/>
</dbReference>
<dbReference type="InterPro" id="IPR006809">
    <property type="entry name" value="TAFII28_dom"/>
</dbReference>
<protein>
    <recommendedName>
        <fullName evidence="7">TAFII28-like protein domain-containing protein</fullName>
    </recommendedName>
</protein>
<evidence type="ECO:0000256" key="3">
    <source>
        <dbReference type="ARBA" id="ARBA00023015"/>
    </source>
</evidence>
<dbReference type="Proteomes" id="UP000243579">
    <property type="component" value="Unassembled WGS sequence"/>
</dbReference>
<comment type="caution">
    <text evidence="8">The sequence shown here is derived from an EMBL/GenBank/DDBJ whole genome shotgun (WGS) entry which is preliminary data.</text>
</comment>
<keyword evidence="4" id="KW-0804">Transcription</keyword>
<evidence type="ECO:0000256" key="4">
    <source>
        <dbReference type="ARBA" id="ARBA00023163"/>
    </source>
</evidence>
<organism evidence="8 9">
    <name type="scientific">Achlya hypogyna</name>
    <name type="common">Oomycete</name>
    <name type="synonym">Protoachlya hypogyna</name>
    <dbReference type="NCBI Taxonomy" id="1202772"/>
    <lineage>
        <taxon>Eukaryota</taxon>
        <taxon>Sar</taxon>
        <taxon>Stramenopiles</taxon>
        <taxon>Oomycota</taxon>
        <taxon>Saprolegniomycetes</taxon>
        <taxon>Saprolegniales</taxon>
        <taxon>Achlyaceae</taxon>
        <taxon>Achlya</taxon>
    </lineage>
</organism>
<dbReference type="SUPFAM" id="SSF47113">
    <property type="entry name" value="Histone-fold"/>
    <property type="match status" value="1"/>
</dbReference>
<feature type="compositionally biased region" description="Acidic residues" evidence="6">
    <location>
        <begin position="41"/>
        <end position="56"/>
    </location>
</feature>
<accession>A0A1V9YBV4</accession>
<dbReference type="AlphaFoldDB" id="A0A1V9YBV4"/>
<dbReference type="GO" id="GO:0005669">
    <property type="term" value="C:transcription factor TFIID complex"/>
    <property type="evidence" value="ECO:0007669"/>
    <property type="project" value="InterPro"/>
</dbReference>
<evidence type="ECO:0000313" key="8">
    <source>
        <dbReference type="EMBL" id="OQR83177.1"/>
    </source>
</evidence>
<dbReference type="GO" id="GO:0051123">
    <property type="term" value="P:RNA polymerase II preinitiation complex assembly"/>
    <property type="evidence" value="ECO:0007669"/>
    <property type="project" value="InterPro"/>
</dbReference>
<feature type="compositionally biased region" description="Acidic residues" evidence="6">
    <location>
        <begin position="1"/>
        <end position="21"/>
    </location>
</feature>
<comment type="similarity">
    <text evidence="2">Belongs to the TAF11 family.</text>
</comment>
<dbReference type="InterPro" id="IPR009072">
    <property type="entry name" value="Histone-fold"/>
</dbReference>
<dbReference type="CDD" id="cd08048">
    <property type="entry name" value="HFD_TAF11"/>
    <property type="match status" value="1"/>
</dbReference>
<dbReference type="Gene3D" id="1.10.20.10">
    <property type="entry name" value="Histone, subunit A"/>
    <property type="match status" value="1"/>
</dbReference>